<comment type="caution">
    <text evidence="1">The sequence shown here is derived from an EMBL/GenBank/DDBJ whole genome shotgun (WGS) entry which is preliminary data.</text>
</comment>
<dbReference type="SUPFAM" id="SSF56059">
    <property type="entry name" value="Glutathione synthetase ATP-binding domain-like"/>
    <property type="match status" value="1"/>
</dbReference>
<keyword evidence="2" id="KW-1185">Reference proteome</keyword>
<dbReference type="EMBL" id="CAKP01000046">
    <property type="protein sequence ID" value="CCJ33013.1"/>
    <property type="molecule type" value="Genomic_DNA"/>
</dbReference>
<dbReference type="STRING" id="857293.CAAU_0929"/>
<gene>
    <name evidence="1" type="ORF">CAAU_0929</name>
</gene>
<dbReference type="OrthoDB" id="1809801at2"/>
<dbReference type="InterPro" id="IPR026838">
    <property type="entry name" value="YheC/D"/>
</dbReference>
<proteinExistence type="predicted"/>
<reference evidence="1 2" key="1">
    <citation type="journal article" date="2011" name="J. Bacteriol.">
        <title>Draft genome sequence of Caloramator australicus strain RC3T, a thermoanaerobe from the Great Artesian Basin of Australia.</title>
        <authorList>
            <person name="Ogg C.D."/>
            <person name="Patel B.K.C."/>
        </authorList>
    </citation>
    <scope>NUCLEOTIDE SEQUENCE [LARGE SCALE GENOMIC DNA]</scope>
    <source>
        <strain evidence="1 2">RC3</strain>
    </source>
</reference>
<evidence type="ECO:0000313" key="1">
    <source>
        <dbReference type="EMBL" id="CCJ33013.1"/>
    </source>
</evidence>
<evidence type="ECO:0008006" key="3">
    <source>
        <dbReference type="Google" id="ProtNLM"/>
    </source>
</evidence>
<dbReference type="Proteomes" id="UP000007652">
    <property type="component" value="Unassembled WGS sequence"/>
</dbReference>
<protein>
    <recommendedName>
        <fullName evidence="3">ATP-grasp domain-containing protein</fullName>
    </recommendedName>
</protein>
<dbReference type="Pfam" id="PF14398">
    <property type="entry name" value="ATPgrasp_YheCD"/>
    <property type="match status" value="1"/>
</dbReference>
<accession>I7KTE9</accession>
<evidence type="ECO:0000313" key="2">
    <source>
        <dbReference type="Proteomes" id="UP000007652"/>
    </source>
</evidence>
<name>I7KTE9_9CLOT</name>
<dbReference type="eggNOG" id="COG0189">
    <property type="taxonomic scope" value="Bacteria"/>
</dbReference>
<organism evidence="1 2">
    <name type="scientific">Caloramator australicus RC3</name>
    <dbReference type="NCBI Taxonomy" id="857293"/>
    <lineage>
        <taxon>Bacteria</taxon>
        <taxon>Bacillati</taxon>
        <taxon>Bacillota</taxon>
        <taxon>Clostridia</taxon>
        <taxon>Eubacteriales</taxon>
        <taxon>Clostridiaceae</taxon>
        <taxon>Caloramator</taxon>
    </lineage>
</organism>
<dbReference type="AlphaFoldDB" id="I7KTE9"/>
<dbReference type="RefSeq" id="WP_008908287.1">
    <property type="nucleotide sequence ID" value="NZ_CAKP01000046.1"/>
</dbReference>
<sequence>MIYRIEFNEDRYALLPFKIDSIEKNIYFGSKNVKVKLRWDEKLKNKIIFPKSLKEELLIKEKLLYQIIIGDSIKIGPLIGILVDKRTETLKDNLDDYISYFLLYSRFHGVVFLFALDGIDFKKGTVTGFYFNPFSDNNFIYDTLPLPYFVFRRIGLNENQRKYLLNNTLLYNSYYFDKWEFYNLIKDKVNTPETKMYNKENLQFMLNQYKEVFLKKQNGSMGIDIYKIIKSQEEYMLKGKFDKSYSAYKSLDDLMKTLNFKNYLIQRAVKPIKDENRCSDIRVVMQKDDTLKWKLTYMIVCLGKRDGICSNYQRFGYTLKFEEFFADKLGLGYDKVFRIKKAIEEECKKVCNLMDTIGNFCDVGIDVIVDEDYNIWIIEANKRHDHRMVLSLNDKIGYYQIKGNLIKFGVKKSGFELF</sequence>